<accession>A0A2I8EZF1</accession>
<evidence type="ECO:0000313" key="1">
    <source>
        <dbReference type="EMBL" id="AUT64993.1"/>
    </source>
</evidence>
<dbReference type="RefSeq" id="WP_081920743.1">
    <property type="nucleotide sequence ID" value="NZ_CP026113.1"/>
</dbReference>
<proteinExistence type="predicted"/>
<dbReference type="KEGG" id="pter:C2L65_35980"/>
<sequence length="157" mass="17515">MNTPDEKAFRSDLLKASFMLGELEGRWKLVSLEWPIALIDVTARDGLQYRLRFDVSNYPASAPTSGLWSRDQNAALAPALFPRSRSGTGRVKDVFRTDWTGGQALYLPCDRTALAGHEIWLQQMPSKAWQPSVGITHYLELVHELLNCPDYAPPAGA</sequence>
<gene>
    <name evidence="1" type="ORF">C2L65_35980</name>
</gene>
<name>A0A2I8EZF1_9BURK</name>
<dbReference type="AlphaFoldDB" id="A0A2I8EZF1"/>
<organism evidence="1 2">
    <name type="scientific">Paraburkholderia terrae</name>
    <dbReference type="NCBI Taxonomy" id="311230"/>
    <lineage>
        <taxon>Bacteria</taxon>
        <taxon>Pseudomonadati</taxon>
        <taxon>Pseudomonadota</taxon>
        <taxon>Betaproteobacteria</taxon>
        <taxon>Burkholderiales</taxon>
        <taxon>Burkholderiaceae</taxon>
        <taxon>Paraburkholderia</taxon>
    </lineage>
</organism>
<protein>
    <submittedName>
        <fullName evidence="1">Uncharacterized protein</fullName>
    </submittedName>
</protein>
<reference evidence="1 2" key="1">
    <citation type="submission" date="2018-01" db="EMBL/GenBank/DDBJ databases">
        <title>Species boundaries and ecological features among Paraburkholderia terrae DSMZ17804T, P. hospita DSMZ17164T and P. caribensis DSMZ13236T.</title>
        <authorList>
            <person name="Pratama A.A."/>
        </authorList>
    </citation>
    <scope>NUCLEOTIDE SEQUENCE [LARGE SCALE GENOMIC DNA]</scope>
    <source>
        <strain evidence="1 2">DSM 17804</strain>
    </source>
</reference>
<dbReference type="Proteomes" id="UP000243502">
    <property type="component" value="Chromosome 3"/>
</dbReference>
<evidence type="ECO:0000313" key="2">
    <source>
        <dbReference type="Proteomes" id="UP000243502"/>
    </source>
</evidence>
<dbReference type="Pfam" id="PF24702">
    <property type="entry name" value="DUF7665"/>
    <property type="match status" value="1"/>
</dbReference>
<dbReference type="EMBL" id="CP026113">
    <property type="protein sequence ID" value="AUT64993.1"/>
    <property type="molecule type" value="Genomic_DNA"/>
</dbReference>
<dbReference type="OrthoDB" id="9099622at2"/>
<dbReference type="InterPro" id="IPR056082">
    <property type="entry name" value="BilB-like"/>
</dbReference>